<feature type="transmembrane region" description="Helical" evidence="1">
    <location>
        <begin position="12"/>
        <end position="32"/>
    </location>
</feature>
<proteinExistence type="predicted"/>
<sequence>MTEKQLKNLLFFKKLTSIGIFFGFLVFLSSFFVSGTSAPYQLSIGISIIVSSMLLFGFGLFLPLMEEASGEDINKQKETSSL</sequence>
<reference evidence="2" key="1">
    <citation type="submission" date="2021-03" db="EMBL/GenBank/DDBJ databases">
        <title>Antimicrobial resistance genes in bacteria isolated from Japanese honey, and their potential for conferring macrolide and lincosamide resistance in the American foulbrood pathogen Paenibacillus larvae.</title>
        <authorList>
            <person name="Okamoto M."/>
            <person name="Kumagai M."/>
            <person name="Kanamori H."/>
            <person name="Takamatsu D."/>
        </authorList>
    </citation>
    <scope>NUCLEOTIDE SEQUENCE</scope>
    <source>
        <strain evidence="2">J27TS8</strain>
    </source>
</reference>
<dbReference type="RefSeq" id="WP_095306261.1">
    <property type="nucleotide sequence ID" value="NZ_BORC01000001.1"/>
</dbReference>
<keyword evidence="3" id="KW-1185">Reference proteome</keyword>
<organism evidence="2 3">
    <name type="scientific">Robertmurraya siralis</name>
    <dbReference type="NCBI Taxonomy" id="77777"/>
    <lineage>
        <taxon>Bacteria</taxon>
        <taxon>Bacillati</taxon>
        <taxon>Bacillota</taxon>
        <taxon>Bacilli</taxon>
        <taxon>Bacillales</taxon>
        <taxon>Bacillaceae</taxon>
        <taxon>Robertmurraya</taxon>
    </lineage>
</organism>
<evidence type="ECO:0000256" key="1">
    <source>
        <dbReference type="SAM" id="Phobius"/>
    </source>
</evidence>
<name>A0A919WFJ2_9BACI</name>
<accession>A0A919WFJ2</accession>
<protein>
    <submittedName>
        <fullName evidence="2">Uncharacterized protein</fullName>
    </submittedName>
</protein>
<keyword evidence="1" id="KW-0812">Transmembrane</keyword>
<keyword evidence="1" id="KW-1133">Transmembrane helix</keyword>
<dbReference type="EMBL" id="BORC01000001">
    <property type="protein sequence ID" value="GIN61035.1"/>
    <property type="molecule type" value="Genomic_DNA"/>
</dbReference>
<gene>
    <name evidence="2" type="ORF">J27TS8_10280</name>
</gene>
<evidence type="ECO:0000313" key="3">
    <source>
        <dbReference type="Proteomes" id="UP000682111"/>
    </source>
</evidence>
<comment type="caution">
    <text evidence="2">The sequence shown here is derived from an EMBL/GenBank/DDBJ whole genome shotgun (WGS) entry which is preliminary data.</text>
</comment>
<dbReference type="AlphaFoldDB" id="A0A919WFJ2"/>
<evidence type="ECO:0000313" key="2">
    <source>
        <dbReference type="EMBL" id="GIN61035.1"/>
    </source>
</evidence>
<keyword evidence="1" id="KW-0472">Membrane</keyword>
<feature type="transmembrane region" description="Helical" evidence="1">
    <location>
        <begin position="44"/>
        <end position="65"/>
    </location>
</feature>
<dbReference type="Proteomes" id="UP000682111">
    <property type="component" value="Unassembled WGS sequence"/>
</dbReference>